<feature type="domain" description="Sulfatase N-terminal" evidence="7">
    <location>
        <begin position="31"/>
        <end position="364"/>
    </location>
</feature>
<evidence type="ECO:0000256" key="3">
    <source>
        <dbReference type="ARBA" id="ARBA00022801"/>
    </source>
</evidence>
<dbReference type="Gene3D" id="3.30.1120.10">
    <property type="match status" value="1"/>
</dbReference>
<comment type="similarity">
    <text evidence="1">Belongs to the sulfatase family.</text>
</comment>
<sequence length="535" mass="59216">MGSRFAATVVALCLTIAGATIKLTEATGSKPNIVMIVVDDLGWADFGFRNKNQIATPHVDALWERGLELTRYYVHTVCSPSRAALMTGRYSHHTGVHNWLRPVSNVGVELDEVFLSDRMHEAGYATYMVGKWHLGHHMWDYVPTFRGFDYYYGFLTGGGDYFMGTSNAQRTWFQYLEATAPKCRAESCVRLAVEAQLRYSTEIFTEKAVDAINRHAEARSGRPLFLLVTYQGVHAGGRQPNQVPQYFVEPYLKTMPPGKRRQFAGMVAAVDSGVGNITDALRVNGLNDDNTLIILTTDNGGPITTGDACGSRNTPFRGGKHSLYEGGVRGTALLAGYGLKRSGKYDGLMHIVDWYATLADIAGYSFKGGRKLDGVSHWTQLSAAENELSLQETPRNTVVLGNASDHGIGFGMIVDDEKGKQWKIITDSPGFPDGWSRLDDYSQGRDDTAQSLREGKACHEGFCLYELTSDPEERNDLATDSNFASKLHELKSVIRNELATSRDISADCSKPATPRFNEIVGDFWWPYCERHTAIA</sequence>
<feature type="chain" id="PRO_5015330345" evidence="6">
    <location>
        <begin position="27"/>
        <end position="535"/>
    </location>
</feature>
<dbReference type="AlphaFoldDB" id="A0A2R5GIS8"/>
<dbReference type="PANTHER" id="PTHR10342:SF274">
    <property type="entry name" value="ARYLSULFATASE B"/>
    <property type="match status" value="1"/>
</dbReference>
<dbReference type="InterPro" id="IPR000917">
    <property type="entry name" value="Sulfatase_N"/>
</dbReference>
<evidence type="ECO:0000313" key="9">
    <source>
        <dbReference type="Proteomes" id="UP000241890"/>
    </source>
</evidence>
<dbReference type="InterPro" id="IPR017850">
    <property type="entry name" value="Alkaline_phosphatase_core_sf"/>
</dbReference>
<dbReference type="InParanoid" id="A0A2R5GIS8"/>
<proteinExistence type="inferred from homology"/>
<dbReference type="InterPro" id="IPR024607">
    <property type="entry name" value="Sulfatase_CS"/>
</dbReference>
<keyword evidence="5" id="KW-0325">Glycoprotein</keyword>
<comment type="caution">
    <text evidence="8">The sequence shown here is derived from an EMBL/GenBank/DDBJ whole genome shotgun (WGS) entry which is preliminary data.</text>
</comment>
<keyword evidence="3" id="KW-0378">Hydrolase</keyword>
<feature type="signal peptide" evidence="6">
    <location>
        <begin position="1"/>
        <end position="26"/>
    </location>
</feature>
<reference evidence="8 9" key="1">
    <citation type="submission" date="2017-12" db="EMBL/GenBank/DDBJ databases">
        <title>Sequencing, de novo assembly and annotation of complete genome of a new Thraustochytrid species, strain FCC1311.</title>
        <authorList>
            <person name="Sedici K."/>
            <person name="Godart F."/>
            <person name="Aiese Cigliano R."/>
            <person name="Sanseverino W."/>
            <person name="Barakat M."/>
            <person name="Ortet P."/>
            <person name="Marechal E."/>
            <person name="Cagnac O."/>
            <person name="Amato A."/>
        </authorList>
    </citation>
    <scope>NUCLEOTIDE SEQUENCE [LARGE SCALE GENOMIC DNA]</scope>
</reference>
<keyword evidence="9" id="KW-1185">Reference proteome</keyword>
<evidence type="ECO:0000256" key="5">
    <source>
        <dbReference type="ARBA" id="ARBA00023180"/>
    </source>
</evidence>
<keyword evidence="4" id="KW-0106">Calcium</keyword>
<dbReference type="EMBL" id="BEYU01000084">
    <property type="protein sequence ID" value="GBG30797.1"/>
    <property type="molecule type" value="Genomic_DNA"/>
</dbReference>
<evidence type="ECO:0000256" key="2">
    <source>
        <dbReference type="ARBA" id="ARBA00022723"/>
    </source>
</evidence>
<dbReference type="OrthoDB" id="408574at2759"/>
<dbReference type="GO" id="GO:0046872">
    <property type="term" value="F:metal ion binding"/>
    <property type="evidence" value="ECO:0007669"/>
    <property type="project" value="UniProtKB-KW"/>
</dbReference>
<dbReference type="Gene3D" id="3.40.720.10">
    <property type="entry name" value="Alkaline Phosphatase, subunit A"/>
    <property type="match status" value="1"/>
</dbReference>
<evidence type="ECO:0000256" key="1">
    <source>
        <dbReference type="ARBA" id="ARBA00008779"/>
    </source>
</evidence>
<keyword evidence="2" id="KW-0479">Metal-binding</keyword>
<accession>A0A2R5GIS8</accession>
<dbReference type="SUPFAM" id="SSF53649">
    <property type="entry name" value="Alkaline phosphatase-like"/>
    <property type="match status" value="1"/>
</dbReference>
<evidence type="ECO:0000259" key="7">
    <source>
        <dbReference type="Pfam" id="PF00884"/>
    </source>
</evidence>
<name>A0A2R5GIS8_9STRA</name>
<evidence type="ECO:0000256" key="6">
    <source>
        <dbReference type="SAM" id="SignalP"/>
    </source>
</evidence>
<dbReference type="InterPro" id="IPR047115">
    <property type="entry name" value="ARSB"/>
</dbReference>
<dbReference type="GO" id="GO:0008484">
    <property type="term" value="F:sulfuric ester hydrolase activity"/>
    <property type="evidence" value="ECO:0007669"/>
    <property type="project" value="InterPro"/>
</dbReference>
<evidence type="ECO:0000256" key="4">
    <source>
        <dbReference type="ARBA" id="ARBA00022837"/>
    </source>
</evidence>
<dbReference type="CDD" id="cd16029">
    <property type="entry name" value="4-S"/>
    <property type="match status" value="1"/>
</dbReference>
<organism evidence="8 9">
    <name type="scientific">Hondaea fermentalgiana</name>
    <dbReference type="NCBI Taxonomy" id="2315210"/>
    <lineage>
        <taxon>Eukaryota</taxon>
        <taxon>Sar</taxon>
        <taxon>Stramenopiles</taxon>
        <taxon>Bigyra</taxon>
        <taxon>Labyrinthulomycetes</taxon>
        <taxon>Thraustochytrida</taxon>
        <taxon>Thraustochytriidae</taxon>
        <taxon>Hondaea</taxon>
    </lineage>
</organism>
<protein>
    <submittedName>
        <fullName evidence="8">Arylsulfatase B</fullName>
    </submittedName>
</protein>
<dbReference type="PANTHER" id="PTHR10342">
    <property type="entry name" value="ARYLSULFATASE"/>
    <property type="match status" value="1"/>
</dbReference>
<gene>
    <name evidence="8" type="ORF">FCC1311_070172</name>
</gene>
<dbReference type="Proteomes" id="UP000241890">
    <property type="component" value="Unassembled WGS sequence"/>
</dbReference>
<dbReference type="PROSITE" id="PS00149">
    <property type="entry name" value="SULFATASE_2"/>
    <property type="match status" value="1"/>
</dbReference>
<evidence type="ECO:0000313" key="8">
    <source>
        <dbReference type="EMBL" id="GBG30797.1"/>
    </source>
</evidence>
<dbReference type="Pfam" id="PF00884">
    <property type="entry name" value="Sulfatase"/>
    <property type="match status" value="1"/>
</dbReference>
<keyword evidence="6" id="KW-0732">Signal</keyword>